<dbReference type="AlphaFoldDB" id="A0A4R5CB18"/>
<comment type="similarity">
    <text evidence="2">Belongs to the bacterial solute-binding protein 5 family.</text>
</comment>
<reference evidence="8 9" key="1">
    <citation type="submission" date="2019-03" db="EMBL/GenBank/DDBJ databases">
        <title>Draft genome sequences of novel Actinobacteria.</title>
        <authorList>
            <person name="Sahin N."/>
            <person name="Ay H."/>
            <person name="Saygin H."/>
        </authorList>
    </citation>
    <scope>NUCLEOTIDE SEQUENCE [LARGE SCALE GENOMIC DNA]</scope>
    <source>
        <strain evidence="8 9">5K138</strain>
    </source>
</reference>
<feature type="domain" description="Solute-binding protein family 5" evidence="7">
    <location>
        <begin position="269"/>
        <end position="544"/>
    </location>
</feature>
<dbReference type="Gene3D" id="3.10.105.10">
    <property type="entry name" value="Dipeptide-binding Protein, Domain 3"/>
    <property type="match status" value="2"/>
</dbReference>
<evidence type="ECO:0000259" key="7">
    <source>
        <dbReference type="Pfam" id="PF00496"/>
    </source>
</evidence>
<dbReference type="RefSeq" id="WP_131902033.1">
    <property type="nucleotide sequence ID" value="NZ_SMKZ01000092.1"/>
</dbReference>
<evidence type="ECO:0000256" key="1">
    <source>
        <dbReference type="ARBA" id="ARBA00004196"/>
    </source>
</evidence>
<dbReference type="InterPro" id="IPR000914">
    <property type="entry name" value="SBP_5_dom"/>
</dbReference>
<dbReference type="CDD" id="cd00995">
    <property type="entry name" value="PBP2_NikA_DppA_OppA_like"/>
    <property type="match status" value="1"/>
</dbReference>
<keyword evidence="4 6" id="KW-0732">Signal</keyword>
<dbReference type="PANTHER" id="PTHR30290:SF10">
    <property type="entry name" value="PERIPLASMIC OLIGOPEPTIDE-BINDING PROTEIN-RELATED"/>
    <property type="match status" value="1"/>
</dbReference>
<feature type="chain" id="PRO_5020961485" description="Solute-binding protein family 5 domain-containing protein" evidence="6">
    <location>
        <begin position="23"/>
        <end position="553"/>
    </location>
</feature>
<comment type="caution">
    <text evidence="8">The sequence shown here is derived from an EMBL/GenBank/DDBJ whole genome shotgun (WGS) entry which is preliminary data.</text>
</comment>
<keyword evidence="3" id="KW-0813">Transport</keyword>
<evidence type="ECO:0000256" key="4">
    <source>
        <dbReference type="ARBA" id="ARBA00022729"/>
    </source>
</evidence>
<evidence type="ECO:0000313" key="9">
    <source>
        <dbReference type="Proteomes" id="UP000294739"/>
    </source>
</evidence>
<dbReference type="InterPro" id="IPR039424">
    <property type="entry name" value="SBP_5"/>
</dbReference>
<proteinExistence type="inferred from homology"/>
<protein>
    <recommendedName>
        <fullName evidence="7">Solute-binding protein family 5 domain-containing protein</fullName>
    </recommendedName>
</protein>
<evidence type="ECO:0000313" key="8">
    <source>
        <dbReference type="EMBL" id="TDD95400.1"/>
    </source>
</evidence>
<dbReference type="Pfam" id="PF00496">
    <property type="entry name" value="SBP_bac_5"/>
    <property type="match status" value="1"/>
</dbReference>
<dbReference type="Proteomes" id="UP000294739">
    <property type="component" value="Unassembled WGS sequence"/>
</dbReference>
<gene>
    <name evidence="8" type="ORF">E1269_31220</name>
</gene>
<dbReference type="SUPFAM" id="SSF53850">
    <property type="entry name" value="Periplasmic binding protein-like II"/>
    <property type="match status" value="2"/>
</dbReference>
<evidence type="ECO:0000256" key="2">
    <source>
        <dbReference type="ARBA" id="ARBA00005695"/>
    </source>
</evidence>
<evidence type="ECO:0000256" key="5">
    <source>
        <dbReference type="SAM" id="MobiDB-lite"/>
    </source>
</evidence>
<feature type="signal peptide" evidence="6">
    <location>
        <begin position="1"/>
        <end position="22"/>
    </location>
</feature>
<comment type="subcellular location">
    <subcellularLocation>
        <location evidence="1">Cell envelope</location>
    </subcellularLocation>
</comment>
<organism evidence="8 9">
    <name type="scientific">Jiangella asiatica</name>
    <dbReference type="NCBI Taxonomy" id="2530372"/>
    <lineage>
        <taxon>Bacteria</taxon>
        <taxon>Bacillati</taxon>
        <taxon>Actinomycetota</taxon>
        <taxon>Actinomycetes</taxon>
        <taxon>Jiangellales</taxon>
        <taxon>Jiangellaceae</taxon>
        <taxon>Jiangella</taxon>
    </lineage>
</organism>
<feature type="region of interest" description="Disordered" evidence="5">
    <location>
        <begin position="28"/>
        <end position="48"/>
    </location>
</feature>
<evidence type="ECO:0000256" key="6">
    <source>
        <dbReference type="SAM" id="SignalP"/>
    </source>
</evidence>
<dbReference type="GO" id="GO:0015833">
    <property type="term" value="P:peptide transport"/>
    <property type="evidence" value="ECO:0007669"/>
    <property type="project" value="TreeGrafter"/>
</dbReference>
<evidence type="ECO:0000256" key="3">
    <source>
        <dbReference type="ARBA" id="ARBA00022448"/>
    </source>
</evidence>
<accession>A0A4R5CB18</accession>
<dbReference type="OrthoDB" id="9764591at2"/>
<dbReference type="GO" id="GO:1904680">
    <property type="term" value="F:peptide transmembrane transporter activity"/>
    <property type="evidence" value="ECO:0007669"/>
    <property type="project" value="TreeGrafter"/>
</dbReference>
<keyword evidence="9" id="KW-1185">Reference proteome</keyword>
<dbReference type="PANTHER" id="PTHR30290">
    <property type="entry name" value="PERIPLASMIC BINDING COMPONENT OF ABC TRANSPORTER"/>
    <property type="match status" value="1"/>
</dbReference>
<name>A0A4R5CB18_9ACTN</name>
<dbReference type="InParanoid" id="A0A4R5CB18"/>
<dbReference type="Gene3D" id="3.40.190.10">
    <property type="entry name" value="Periplasmic binding protein-like II"/>
    <property type="match status" value="1"/>
</dbReference>
<sequence length="553" mass="59132">MRGRKHSRSTAPLAVAASLLVAACTSVPVEDRSPQDAPTIDDPSGREPVPTIALLTKTAANDPSRFELSRMIVEAWQEAGIDAELLPVDDAQLNSRTFAGKDYDAFVVSYGPTPERLDPDNLLSRFQSANATDSGTNVSMFVDPEYDEAYLAQNQAADEDTRRAAVAQAQRILHDEVPVVPLIYPVVGAAYRSDRWEGIEPAVGYPVFNIWNATAATPLDDRDTLVVGTVFEPPTLNPVLVETLESQIPLSLIYDTPLAIGPDGETVERAAESVEVSGAEVTLTLRDGMTFSDGTPVTAEDLAFSVEYLRDNAAPLYAAGLAGVTEVRVSGRAVTIALAAPAAHFADVTLTQLPILPRHVWASVTDPTTFTNETPVGSGPFVLQQHRIGESLTFAANPAHYDAPAVAGLELTILGSFDAGVSALTSGEIDLYDDVQPATQYESLKDVDGVTVVETQSHGWRGLHFNTSRAPFDDRAFREALRSLIPYEDLVDIVMEGAAEPGGSVIAPSLDQWHDPDVGPFEYDPAAAMETLADAGYAFGPDGTLYYPESAGS</sequence>
<dbReference type="PROSITE" id="PS51257">
    <property type="entry name" value="PROKAR_LIPOPROTEIN"/>
    <property type="match status" value="1"/>
</dbReference>
<dbReference type="EMBL" id="SMKZ01000092">
    <property type="protein sequence ID" value="TDD95400.1"/>
    <property type="molecule type" value="Genomic_DNA"/>
</dbReference>